<dbReference type="InterPro" id="IPR052987">
    <property type="entry name" value="Chloroplast_AMP-bd_Enzymes"/>
</dbReference>
<dbReference type="AlphaFoldDB" id="F5YBA6"/>
<evidence type="ECO:0000313" key="3">
    <source>
        <dbReference type="EMBL" id="AEF83090.1"/>
    </source>
</evidence>
<sequence>MEQAKEQLKEKTLPLMLRSRVREAPEIVVQYSKDPAGWFITKTYHQLYDEGRWVAAGLLELGAKRGDLVGLISDNRQEWLAADFGIQAIGAADVPRGSDTLNQELSYILSFTGCGISFAENQKLAVKLLSCKADLPELKIIVTFETVGAEIKAEAESLGITIYSYRELLNLGKNRREIYPGEVDAEIAKGKGDDTVTVIFTSGTTGEPKGVMLTHKTFLCQVPRFHLVFDTKPGEIWLSVLPVWHVFERAIEYVALYHKNAIAYSKPISSVLMADFANIKPHWMVAVPRVWEAVMDGIYRSVKLMGKFQEFFFNFFVSFGLMYAYFRDLAFGLIPNFHGRVRAVDAVLGFFPWLLLAPVRGLAYLIVFRRLKLRLGGRFRAGISGGGALPARVDHFFNAVGLRLQEGYGLTETSPIVSVRQYRKSRRGTIGQILVDDTEFRILDDKGRELPPGSSGILYVRGPQVMKGYYKKPELTAEVLSADGWLNTGDIAMHTRDGELRLTGRAKDTIVLRGGENVEPVPIENKLKESPRIGQCVVLGQDQKYLAALIVPVQDAVMAFAEENNIPIVDYELLLQQPEIVEIISTDVADLVNARNGFKAFERIYKFKLLPRAFDQGTEISSKQEPLRHRIMINYAKDIQTLFK</sequence>
<dbReference type="Gene3D" id="3.30.300.30">
    <property type="match status" value="1"/>
</dbReference>
<dbReference type="InParanoid" id="F5YBA6"/>
<dbReference type="InterPro" id="IPR020845">
    <property type="entry name" value="AMP-binding_CS"/>
</dbReference>
<dbReference type="HOGENOM" id="CLU_000022_45_5_12"/>
<protein>
    <submittedName>
        <fullName evidence="3">Long-chain-fatty-acid--CoA ligase</fullName>
    </submittedName>
</protein>
<dbReference type="KEGG" id="taz:TREAZ_1903"/>
<keyword evidence="3" id="KW-0436">Ligase</keyword>
<dbReference type="OrthoDB" id="311554at2"/>
<keyword evidence="1" id="KW-0812">Transmembrane</keyword>
<dbReference type="InterPro" id="IPR042099">
    <property type="entry name" value="ANL_N_sf"/>
</dbReference>
<evidence type="ECO:0000259" key="2">
    <source>
        <dbReference type="Pfam" id="PF00501"/>
    </source>
</evidence>
<dbReference type="Pfam" id="PF00501">
    <property type="entry name" value="AMP-binding"/>
    <property type="match status" value="1"/>
</dbReference>
<feature type="transmembrane region" description="Helical" evidence="1">
    <location>
        <begin position="346"/>
        <end position="368"/>
    </location>
</feature>
<dbReference type="PANTHER" id="PTHR43813:SF1">
    <property type="entry name" value="ACYL-ACTIVATING ENZYME 16, CHLOROPLASTIC-RELATED"/>
    <property type="match status" value="1"/>
</dbReference>
<dbReference type="SUPFAM" id="SSF56801">
    <property type="entry name" value="Acetyl-CoA synthetase-like"/>
    <property type="match status" value="1"/>
</dbReference>
<dbReference type="Gene3D" id="3.40.50.12780">
    <property type="entry name" value="N-terminal domain of ligase-like"/>
    <property type="match status" value="2"/>
</dbReference>
<dbReference type="PANTHER" id="PTHR43813">
    <property type="entry name" value="ACYL-ACTIVATING ENZYME 16, CHLOROPLASTIC-RELATED"/>
    <property type="match status" value="1"/>
</dbReference>
<feature type="domain" description="AMP-dependent synthetase/ligase" evidence="2">
    <location>
        <begin position="40"/>
        <end position="470"/>
    </location>
</feature>
<accession>F5YBA6</accession>
<dbReference type="eggNOG" id="COG1022">
    <property type="taxonomic scope" value="Bacteria"/>
</dbReference>
<keyword evidence="1" id="KW-1133">Transmembrane helix</keyword>
<evidence type="ECO:0000313" key="4">
    <source>
        <dbReference type="Proteomes" id="UP000009222"/>
    </source>
</evidence>
<dbReference type="Pfam" id="PF23562">
    <property type="entry name" value="AMP-binding_C_3"/>
    <property type="match status" value="1"/>
</dbReference>
<dbReference type="Proteomes" id="UP000009222">
    <property type="component" value="Chromosome"/>
</dbReference>
<name>F5YBA6_LEAAZ</name>
<dbReference type="STRING" id="545695.TREAZ_1903"/>
<dbReference type="RefSeq" id="WP_015710132.1">
    <property type="nucleotide sequence ID" value="NC_015577.1"/>
</dbReference>
<evidence type="ECO:0000256" key="1">
    <source>
        <dbReference type="SAM" id="Phobius"/>
    </source>
</evidence>
<reference evidence="3 4" key="2">
    <citation type="journal article" date="2011" name="ISME J.">
        <title>RNA-seq reveals cooperative metabolic interactions between two termite-gut spirochete species in co-culture.</title>
        <authorList>
            <person name="Rosenthal A.Z."/>
            <person name="Matson E.G."/>
            <person name="Eldar A."/>
            <person name="Leadbetter J.R."/>
        </authorList>
    </citation>
    <scope>NUCLEOTIDE SEQUENCE [LARGE SCALE GENOMIC DNA]</scope>
    <source>
        <strain evidence="4">ATCC BAA-888 / DSM 13862 / ZAS-9</strain>
    </source>
</reference>
<dbReference type="InterPro" id="IPR000873">
    <property type="entry name" value="AMP-dep_synth/lig_dom"/>
</dbReference>
<gene>
    <name evidence="3" type="ordered locus">TREAZ_1903</name>
</gene>
<dbReference type="PROSITE" id="PS00455">
    <property type="entry name" value="AMP_BINDING"/>
    <property type="match status" value="1"/>
</dbReference>
<proteinExistence type="predicted"/>
<feature type="transmembrane region" description="Helical" evidence="1">
    <location>
        <begin position="308"/>
        <end position="326"/>
    </location>
</feature>
<keyword evidence="4" id="KW-1185">Reference proteome</keyword>
<organism evidence="3 4">
    <name type="scientific">Leadbettera azotonutricia (strain ATCC BAA-888 / DSM 13862 / ZAS-9)</name>
    <name type="common">Treponema azotonutricium</name>
    <dbReference type="NCBI Taxonomy" id="545695"/>
    <lineage>
        <taxon>Bacteria</taxon>
        <taxon>Pseudomonadati</taxon>
        <taxon>Spirochaetota</taxon>
        <taxon>Spirochaetia</taxon>
        <taxon>Spirochaetales</taxon>
        <taxon>Breznakiellaceae</taxon>
        <taxon>Leadbettera</taxon>
    </lineage>
</organism>
<dbReference type="EMBL" id="CP001841">
    <property type="protein sequence ID" value="AEF83090.1"/>
    <property type="molecule type" value="Genomic_DNA"/>
</dbReference>
<dbReference type="InterPro" id="IPR045851">
    <property type="entry name" value="AMP-bd_C_sf"/>
</dbReference>
<reference evidence="4" key="1">
    <citation type="submission" date="2009-12" db="EMBL/GenBank/DDBJ databases">
        <title>Complete sequence of Treponema azotonutricium strain ZAS-9.</title>
        <authorList>
            <person name="Tetu S.G."/>
            <person name="Matson E."/>
            <person name="Ren Q."/>
            <person name="Seshadri R."/>
            <person name="Elbourne L."/>
            <person name="Hassan K.A."/>
            <person name="Durkin A."/>
            <person name="Radune D."/>
            <person name="Mohamoud Y."/>
            <person name="Shay R."/>
            <person name="Jin S."/>
            <person name="Zhang X."/>
            <person name="Lucey K."/>
            <person name="Ballor N.R."/>
            <person name="Ottesen E."/>
            <person name="Rosenthal R."/>
            <person name="Allen A."/>
            <person name="Leadbetter J.R."/>
            <person name="Paulsen I.T."/>
        </authorList>
    </citation>
    <scope>NUCLEOTIDE SEQUENCE [LARGE SCALE GENOMIC DNA]</scope>
    <source>
        <strain evidence="4">ATCC BAA-888 / DSM 13862 / ZAS-9</strain>
    </source>
</reference>
<dbReference type="GO" id="GO:0016874">
    <property type="term" value="F:ligase activity"/>
    <property type="evidence" value="ECO:0007669"/>
    <property type="project" value="UniProtKB-KW"/>
</dbReference>
<keyword evidence="1" id="KW-0472">Membrane</keyword>